<feature type="compositionally biased region" description="Polar residues" evidence="1">
    <location>
        <begin position="77"/>
        <end position="95"/>
    </location>
</feature>
<feature type="region of interest" description="Disordered" evidence="1">
    <location>
        <begin position="77"/>
        <end position="122"/>
    </location>
</feature>
<evidence type="ECO:0000313" key="3">
    <source>
        <dbReference type="Proteomes" id="UP000001307"/>
    </source>
</evidence>
<dbReference type="OrthoDB" id="10542574at2759"/>
<accession>E4X9K1</accession>
<name>E4X9K1_OIKDI</name>
<proteinExistence type="predicted"/>
<feature type="region of interest" description="Disordered" evidence="1">
    <location>
        <begin position="146"/>
        <end position="178"/>
    </location>
</feature>
<feature type="region of interest" description="Disordered" evidence="1">
    <location>
        <begin position="1"/>
        <end position="60"/>
    </location>
</feature>
<evidence type="ECO:0000256" key="1">
    <source>
        <dbReference type="SAM" id="MobiDB-lite"/>
    </source>
</evidence>
<keyword evidence="3" id="KW-1185">Reference proteome</keyword>
<dbReference type="InParanoid" id="E4X9K1"/>
<dbReference type="Proteomes" id="UP000001307">
    <property type="component" value="Unassembled WGS sequence"/>
</dbReference>
<dbReference type="EMBL" id="FN653030">
    <property type="protein sequence ID" value="CBY19130.1"/>
    <property type="molecule type" value="Genomic_DNA"/>
</dbReference>
<sequence length="383" mass="43997">MPKGRKTGNNASKLTKFIRTTLIENKNAPPISDDRQQTKEKPTVKDEPEDPGNENIMEKSFTSQARRLMSMARELLNENTSPTSKVSEVSESAYKTTRKMREATKTMSDLNPESSIVDHPPTLLKIDADAELGINDTEMQVESTVPIDQLNQRTACSFTPQDSPLRRARPAKRNGIKAVRIEVQSDSVELISPAKDNQSRKKQRADEKSKNVPKKKKKTVTKGFINDPSILPATKRLKRDKSEKVKDDYDDPEREWEVQHVGGLCLEWGKRRRKIKNGRTVTEWFIKPDSEHRIWIMWKDPFRDNGAIWSAEVQENLVGVDRELIERALRRKKCYPMPNPSDGLEDWEDRKIEAVLLGFTQWKAPPSLVKNGDKEVRFIPIER</sequence>
<organism evidence="2">
    <name type="scientific">Oikopleura dioica</name>
    <name type="common">Tunicate</name>
    <dbReference type="NCBI Taxonomy" id="34765"/>
    <lineage>
        <taxon>Eukaryota</taxon>
        <taxon>Metazoa</taxon>
        <taxon>Chordata</taxon>
        <taxon>Tunicata</taxon>
        <taxon>Appendicularia</taxon>
        <taxon>Copelata</taxon>
        <taxon>Oikopleuridae</taxon>
        <taxon>Oikopleura</taxon>
    </lineage>
</organism>
<feature type="compositionally biased region" description="Polar residues" evidence="1">
    <location>
        <begin position="149"/>
        <end position="162"/>
    </location>
</feature>
<feature type="compositionally biased region" description="Basic residues" evidence="1">
    <location>
        <begin position="166"/>
        <end position="175"/>
    </location>
</feature>
<feature type="compositionally biased region" description="Basic and acidic residues" evidence="1">
    <location>
        <begin position="32"/>
        <end position="46"/>
    </location>
</feature>
<evidence type="ECO:0000313" key="2">
    <source>
        <dbReference type="EMBL" id="CBY19130.1"/>
    </source>
</evidence>
<feature type="region of interest" description="Disordered" evidence="1">
    <location>
        <begin position="190"/>
        <end position="219"/>
    </location>
</feature>
<reference evidence="2" key="1">
    <citation type="journal article" date="2010" name="Science">
        <title>Plasticity of animal genome architecture unmasked by rapid evolution of a pelagic tunicate.</title>
        <authorList>
            <person name="Denoeud F."/>
            <person name="Henriet S."/>
            <person name="Mungpakdee S."/>
            <person name="Aury J.M."/>
            <person name="Da Silva C."/>
            <person name="Brinkmann H."/>
            <person name="Mikhaleva J."/>
            <person name="Olsen L.C."/>
            <person name="Jubin C."/>
            <person name="Canestro C."/>
            <person name="Bouquet J.M."/>
            <person name="Danks G."/>
            <person name="Poulain J."/>
            <person name="Campsteijn C."/>
            <person name="Adamski M."/>
            <person name="Cross I."/>
            <person name="Yadetie F."/>
            <person name="Muffato M."/>
            <person name="Louis A."/>
            <person name="Butcher S."/>
            <person name="Tsagkogeorga G."/>
            <person name="Konrad A."/>
            <person name="Singh S."/>
            <person name="Jensen M.F."/>
            <person name="Cong E.H."/>
            <person name="Eikeseth-Otteraa H."/>
            <person name="Noel B."/>
            <person name="Anthouard V."/>
            <person name="Porcel B.M."/>
            <person name="Kachouri-Lafond R."/>
            <person name="Nishino A."/>
            <person name="Ugolini M."/>
            <person name="Chourrout P."/>
            <person name="Nishida H."/>
            <person name="Aasland R."/>
            <person name="Huzurbazar S."/>
            <person name="Westhof E."/>
            <person name="Delsuc F."/>
            <person name="Lehrach H."/>
            <person name="Reinhardt R."/>
            <person name="Weissenbach J."/>
            <person name="Roy S.W."/>
            <person name="Artiguenave F."/>
            <person name="Postlethwait J.H."/>
            <person name="Manak J.R."/>
            <person name="Thompson E.M."/>
            <person name="Jaillon O."/>
            <person name="Du Pasquier L."/>
            <person name="Boudinot P."/>
            <person name="Liberles D.A."/>
            <person name="Volff J.N."/>
            <person name="Philippe H."/>
            <person name="Lenhard B."/>
            <person name="Roest Crollius H."/>
            <person name="Wincker P."/>
            <person name="Chourrout D."/>
        </authorList>
    </citation>
    <scope>NUCLEOTIDE SEQUENCE [LARGE SCALE GENOMIC DNA]</scope>
</reference>
<feature type="compositionally biased region" description="Polar residues" evidence="1">
    <location>
        <begin position="105"/>
        <end position="114"/>
    </location>
</feature>
<dbReference type="AlphaFoldDB" id="E4X9K1"/>
<gene>
    <name evidence="2" type="ORF">GSOID_T00004553001</name>
</gene>
<protein>
    <submittedName>
        <fullName evidence="2">Uncharacterized protein</fullName>
    </submittedName>
</protein>